<evidence type="ECO:0000313" key="2">
    <source>
        <dbReference type="Proteomes" id="UP000245431"/>
    </source>
</evidence>
<sequence>MTTQNQVAAPLQVERSTVTKLVITGAPRLDPITVFLEDFGRRDCPIESDPNYQTAQGKITINCWDNSWNAYWGGMGPRTVAEFVTNCGWDYVLNCLDHGISPTVFSGEALHTLAKKCIVQRRRQQTGRHDWELGELSKDEARELWHDIDSLRSIESPNECWYQSRLLTELFGEEWHYPLDGKAVEENHKFTYLRRVVEAVQQALRQEQQAGMTVVNAHDLVTRDKKLDQV</sequence>
<proteinExistence type="predicted"/>
<name>A0A1D3JVW5_PSEVE</name>
<gene>
    <name evidence="1" type="ORF">PVE_R1G2204</name>
</gene>
<dbReference type="RefSeq" id="WP_017848205.1">
    <property type="nucleotide sequence ID" value="NZ_AOUH01000027.1"/>
</dbReference>
<dbReference type="AlphaFoldDB" id="A0A1D3JVW5"/>
<dbReference type="Proteomes" id="UP000245431">
    <property type="component" value="Chromosome PVE_r1"/>
</dbReference>
<organism evidence="1 2">
    <name type="scientific">Pseudomonas veronii 1YdBTEX2</name>
    <dbReference type="NCBI Taxonomy" id="1295141"/>
    <lineage>
        <taxon>Bacteria</taxon>
        <taxon>Pseudomonadati</taxon>
        <taxon>Pseudomonadota</taxon>
        <taxon>Gammaproteobacteria</taxon>
        <taxon>Pseudomonadales</taxon>
        <taxon>Pseudomonadaceae</taxon>
        <taxon>Pseudomonas</taxon>
    </lineage>
</organism>
<protein>
    <submittedName>
        <fullName evidence="1">Uncharacterized protein</fullName>
    </submittedName>
</protein>
<dbReference type="EMBL" id="LT599583">
    <property type="protein sequence ID" value="SBW80091.1"/>
    <property type="molecule type" value="Genomic_DNA"/>
</dbReference>
<dbReference type="InterPro" id="IPR058701">
    <property type="entry name" value="PhiTE_072-like"/>
</dbReference>
<evidence type="ECO:0000313" key="1">
    <source>
        <dbReference type="EMBL" id="SBW80091.1"/>
    </source>
</evidence>
<reference evidence="2" key="1">
    <citation type="submission" date="2016-07" db="EMBL/GenBank/DDBJ databases">
        <authorList>
            <person name="Florea S."/>
            <person name="Webb J.S."/>
            <person name="Jaromczyk J."/>
            <person name="Schardl C.L."/>
        </authorList>
    </citation>
    <scope>NUCLEOTIDE SEQUENCE [LARGE SCALE GENOMIC DNA]</scope>
    <source>
        <strain evidence="2">1YdBTEX2</strain>
    </source>
</reference>
<accession>A0A1D3JVW5</accession>
<dbReference type="Pfam" id="PF26211">
    <property type="entry name" value="Phage_phiTE_072"/>
    <property type="match status" value="1"/>
</dbReference>